<feature type="region of interest" description="Disordered" evidence="1">
    <location>
        <begin position="55"/>
        <end position="76"/>
    </location>
</feature>
<feature type="compositionally biased region" description="Polar residues" evidence="1">
    <location>
        <begin position="58"/>
        <end position="76"/>
    </location>
</feature>
<reference evidence="3" key="1">
    <citation type="submission" date="2019-11" db="EMBL/GenBank/DDBJ databases">
        <title>Genomic insights into an expanded diversity of filamentous marine cyanobacteria reveals the extraordinary biosynthetic potential of Moorea and Okeania.</title>
        <authorList>
            <person name="Ferreira Leao T."/>
            <person name="Wang M."/>
            <person name="Moss N."/>
            <person name="Da Silva R."/>
            <person name="Sanders J."/>
            <person name="Nurk S."/>
            <person name="Gurevich A."/>
            <person name="Humphrey G."/>
            <person name="Reher R."/>
            <person name="Zhu Q."/>
            <person name="Belda-Ferre P."/>
            <person name="Glukhov E."/>
            <person name="Rex R."/>
            <person name="Dorrestein P.C."/>
            <person name="Knight R."/>
            <person name="Pevzner P."/>
            <person name="Gerwick W.H."/>
            <person name="Gerwick L."/>
        </authorList>
    </citation>
    <scope>NUCLEOTIDE SEQUENCE</scope>
    <source>
        <strain evidence="3">SIO1C4</strain>
    </source>
</reference>
<dbReference type="AlphaFoldDB" id="A0A6B3N8R1"/>
<protein>
    <submittedName>
        <fullName evidence="3">Uncharacterized protein</fullName>
    </submittedName>
</protein>
<evidence type="ECO:0000256" key="1">
    <source>
        <dbReference type="SAM" id="MobiDB-lite"/>
    </source>
</evidence>
<evidence type="ECO:0000256" key="2">
    <source>
        <dbReference type="SAM" id="Phobius"/>
    </source>
</evidence>
<comment type="caution">
    <text evidence="3">The sequence shown here is derived from an EMBL/GenBank/DDBJ whole genome shotgun (WGS) entry which is preliminary data.</text>
</comment>
<evidence type="ECO:0000313" key="3">
    <source>
        <dbReference type="EMBL" id="NER30006.1"/>
    </source>
</evidence>
<keyword evidence="2" id="KW-1133">Transmembrane helix</keyword>
<proteinExistence type="predicted"/>
<accession>A0A6B3N8R1</accession>
<keyword evidence="2" id="KW-0472">Membrane</keyword>
<keyword evidence="2" id="KW-0812">Transmembrane</keyword>
<feature type="transmembrane region" description="Helical" evidence="2">
    <location>
        <begin position="6"/>
        <end position="31"/>
    </location>
</feature>
<name>A0A6B3N8R1_9CYAN</name>
<dbReference type="EMBL" id="JAAHFQ010000469">
    <property type="protein sequence ID" value="NER30006.1"/>
    <property type="molecule type" value="Genomic_DNA"/>
</dbReference>
<gene>
    <name evidence="3" type="ORF">F6J89_20895</name>
</gene>
<organism evidence="3">
    <name type="scientific">Symploca sp. SIO1C4</name>
    <dbReference type="NCBI Taxonomy" id="2607765"/>
    <lineage>
        <taxon>Bacteria</taxon>
        <taxon>Bacillati</taxon>
        <taxon>Cyanobacteriota</taxon>
        <taxon>Cyanophyceae</taxon>
        <taxon>Coleofasciculales</taxon>
        <taxon>Coleofasciculaceae</taxon>
        <taxon>Symploca</taxon>
    </lineage>
</organism>
<sequence>MKSQFPIWQITLPLCVVVIFGIGAFTAFYMVEGRYLFDLDISRERIKLTTDVDKRETNFPSDANSQGETGEIQSRK</sequence>